<evidence type="ECO:0008006" key="3">
    <source>
        <dbReference type="Google" id="ProtNLM"/>
    </source>
</evidence>
<dbReference type="Pfam" id="PF10042">
    <property type="entry name" value="DUF2278"/>
    <property type="match status" value="1"/>
</dbReference>
<name>A0A919GHT8_9ACTN</name>
<dbReference type="EMBL" id="BNBO01000073">
    <property type="protein sequence ID" value="GHH84359.1"/>
    <property type="molecule type" value="Genomic_DNA"/>
</dbReference>
<evidence type="ECO:0000313" key="2">
    <source>
        <dbReference type="Proteomes" id="UP000617734"/>
    </source>
</evidence>
<dbReference type="RefSeq" id="WP_190215259.1">
    <property type="nucleotide sequence ID" value="NZ_BNBO01000073.1"/>
</dbReference>
<reference evidence="1" key="2">
    <citation type="submission" date="2020-09" db="EMBL/GenBank/DDBJ databases">
        <authorList>
            <person name="Sun Q."/>
            <person name="Ohkuma M."/>
        </authorList>
    </citation>
    <scope>NUCLEOTIDE SEQUENCE</scope>
    <source>
        <strain evidence="1">JCM 4646</strain>
    </source>
</reference>
<protein>
    <recommendedName>
        <fullName evidence="3">DUF2278 domain-containing protein</fullName>
    </recommendedName>
</protein>
<dbReference type="GeneID" id="95357587"/>
<gene>
    <name evidence="1" type="ORF">GCM10018781_73460</name>
</gene>
<dbReference type="InterPro" id="IPR019268">
    <property type="entry name" value="DUF2278"/>
</dbReference>
<organism evidence="1 2">
    <name type="scientific">Kitasatospora indigofera</name>
    <dbReference type="NCBI Taxonomy" id="67307"/>
    <lineage>
        <taxon>Bacteria</taxon>
        <taxon>Bacillati</taxon>
        <taxon>Actinomycetota</taxon>
        <taxon>Actinomycetes</taxon>
        <taxon>Kitasatosporales</taxon>
        <taxon>Streptomycetaceae</taxon>
        <taxon>Kitasatospora</taxon>
    </lineage>
</organism>
<dbReference type="AlphaFoldDB" id="A0A919GHT8"/>
<proteinExistence type="predicted"/>
<evidence type="ECO:0000313" key="1">
    <source>
        <dbReference type="EMBL" id="GHH84359.1"/>
    </source>
</evidence>
<comment type="caution">
    <text evidence="1">The sequence shown here is derived from an EMBL/GenBank/DDBJ whole genome shotgun (WGS) entry which is preliminary data.</text>
</comment>
<dbReference type="Proteomes" id="UP000617734">
    <property type="component" value="Unassembled WGS sequence"/>
</dbReference>
<accession>A0A919GHT8</accession>
<keyword evidence="2" id="KW-1185">Reference proteome</keyword>
<reference evidence="1" key="1">
    <citation type="journal article" date="2014" name="Int. J. Syst. Evol. Microbiol.">
        <title>Complete genome sequence of Corynebacterium casei LMG S-19264T (=DSM 44701T), isolated from a smear-ripened cheese.</title>
        <authorList>
            <consortium name="US DOE Joint Genome Institute (JGI-PGF)"/>
            <person name="Walter F."/>
            <person name="Albersmeier A."/>
            <person name="Kalinowski J."/>
            <person name="Ruckert C."/>
        </authorList>
    </citation>
    <scope>NUCLEOTIDE SEQUENCE</scope>
    <source>
        <strain evidence="1">JCM 4646</strain>
    </source>
</reference>
<sequence length="245" mass="26770">MPLAHYGVTIGTFDEFHRDPSHQYGHWYHGHVRLNTPQGVYEAALDVDAPAVTGVSYRLVDDLRAADLATVRALPDGFHPLASDPGSGALDYARSPQLRNRLWVARARTAGRALARTLQRPAIGAPAFGPDLVDLIGGWLAGRRIGVRFFPWIASNGDNALDVLEPHLRAASRIYVFGQAFTEGLGVHDVHQNQGDPPGDHYAANGIWQDGAVVCEHPDGRIVVWQLKFNTQTLSTDEHGNPKLP</sequence>